<comment type="caution">
    <text evidence="2">The sequence shown here is derived from an EMBL/GenBank/DDBJ whole genome shotgun (WGS) entry which is preliminary data.</text>
</comment>
<keyword evidence="3" id="KW-1185">Reference proteome</keyword>
<evidence type="ECO:0000256" key="1">
    <source>
        <dbReference type="SAM" id="Phobius"/>
    </source>
</evidence>
<dbReference type="EMBL" id="JBHULD010000014">
    <property type="protein sequence ID" value="MFD2555228.1"/>
    <property type="molecule type" value="Genomic_DNA"/>
</dbReference>
<dbReference type="RefSeq" id="WP_210353587.1">
    <property type="nucleotide sequence ID" value="NZ_JAEQMU010000001.1"/>
</dbReference>
<reference evidence="3" key="1">
    <citation type="journal article" date="2019" name="Int. J. Syst. Evol. Microbiol.">
        <title>The Global Catalogue of Microorganisms (GCM) 10K type strain sequencing project: providing services to taxonomists for standard genome sequencing and annotation.</title>
        <authorList>
            <consortium name="The Broad Institute Genomics Platform"/>
            <consortium name="The Broad Institute Genome Sequencing Center for Infectious Disease"/>
            <person name="Wu L."/>
            <person name="Ma J."/>
        </authorList>
    </citation>
    <scope>NUCLEOTIDE SEQUENCE [LARGE SCALE GENOMIC DNA]</scope>
    <source>
        <strain evidence="3">KCTC 52298</strain>
    </source>
</reference>
<proteinExistence type="predicted"/>
<feature type="transmembrane region" description="Helical" evidence="1">
    <location>
        <begin position="37"/>
        <end position="56"/>
    </location>
</feature>
<protein>
    <submittedName>
        <fullName evidence="2">Uncharacterized protein</fullName>
    </submittedName>
</protein>
<keyword evidence="1" id="KW-1133">Transmembrane helix</keyword>
<name>A0ABW5L3T1_9SPHI</name>
<sequence length="69" mass="7724">MDELCTAVSAVGCVNGKILIQRWDIINGYGRRRNKSVLYIQWLLVVMTFLNNGAAIRKGIQSDLLVMIA</sequence>
<evidence type="ECO:0000313" key="2">
    <source>
        <dbReference type="EMBL" id="MFD2555228.1"/>
    </source>
</evidence>
<keyword evidence="1" id="KW-0812">Transmembrane</keyword>
<accession>A0ABW5L3T1</accession>
<organism evidence="2 3">
    <name type="scientific">Sphingobacterium tabacisoli</name>
    <dbReference type="NCBI Taxonomy" id="2044855"/>
    <lineage>
        <taxon>Bacteria</taxon>
        <taxon>Pseudomonadati</taxon>
        <taxon>Bacteroidota</taxon>
        <taxon>Sphingobacteriia</taxon>
        <taxon>Sphingobacteriales</taxon>
        <taxon>Sphingobacteriaceae</taxon>
        <taxon>Sphingobacterium</taxon>
    </lineage>
</organism>
<dbReference type="Proteomes" id="UP001597440">
    <property type="component" value="Unassembled WGS sequence"/>
</dbReference>
<gene>
    <name evidence="2" type="ORF">ACFSQW_12550</name>
</gene>
<evidence type="ECO:0000313" key="3">
    <source>
        <dbReference type="Proteomes" id="UP001597440"/>
    </source>
</evidence>
<keyword evidence="1" id="KW-0472">Membrane</keyword>